<evidence type="ECO:0000313" key="3">
    <source>
        <dbReference type="Proteomes" id="UP000070422"/>
    </source>
</evidence>
<evidence type="ECO:0000259" key="1">
    <source>
        <dbReference type="Pfam" id="PF03358"/>
    </source>
</evidence>
<dbReference type="PANTHER" id="PTHR30543:SF21">
    <property type="entry name" value="NAD(P)H-DEPENDENT FMN REDUCTASE LOT6"/>
    <property type="match status" value="1"/>
</dbReference>
<dbReference type="EMBL" id="LSCQ01000090">
    <property type="protein sequence ID" value="KXB33750.1"/>
    <property type="molecule type" value="Genomic_DNA"/>
</dbReference>
<comment type="caution">
    <text evidence="2">The sequence shown here is derived from an EMBL/GenBank/DDBJ whole genome shotgun (WGS) entry which is preliminary data.</text>
</comment>
<dbReference type="Pfam" id="PF03358">
    <property type="entry name" value="FMN_red"/>
    <property type="match status" value="1"/>
</dbReference>
<dbReference type="Gene3D" id="3.40.50.360">
    <property type="match status" value="1"/>
</dbReference>
<dbReference type="InterPro" id="IPR050712">
    <property type="entry name" value="NAD(P)H-dep_reductase"/>
</dbReference>
<organism evidence="2 3">
    <name type="scientific">Aerococcus christensenii</name>
    <dbReference type="NCBI Taxonomy" id="87541"/>
    <lineage>
        <taxon>Bacteria</taxon>
        <taxon>Bacillati</taxon>
        <taxon>Bacillota</taxon>
        <taxon>Bacilli</taxon>
        <taxon>Lactobacillales</taxon>
        <taxon>Aerococcaceae</taxon>
        <taxon>Aerococcus</taxon>
    </lineage>
</organism>
<protein>
    <submittedName>
        <fullName evidence="2">Flavin reductase</fullName>
    </submittedName>
</protein>
<accession>A0A133XS30</accession>
<dbReference type="GO" id="GO:0016491">
    <property type="term" value="F:oxidoreductase activity"/>
    <property type="evidence" value="ECO:0007669"/>
    <property type="project" value="InterPro"/>
</dbReference>
<dbReference type="PATRIC" id="fig|87541.4.peg.1626"/>
<dbReference type="Proteomes" id="UP000070422">
    <property type="component" value="Unassembled WGS sequence"/>
</dbReference>
<evidence type="ECO:0000313" key="2">
    <source>
        <dbReference type="EMBL" id="KXB33750.1"/>
    </source>
</evidence>
<proteinExistence type="predicted"/>
<name>A0A133XS30_9LACT</name>
<dbReference type="InterPro" id="IPR005025">
    <property type="entry name" value="FMN_Rdtase-like_dom"/>
</dbReference>
<dbReference type="GO" id="GO:0010181">
    <property type="term" value="F:FMN binding"/>
    <property type="evidence" value="ECO:0007669"/>
    <property type="project" value="TreeGrafter"/>
</dbReference>
<sequence length="196" mass="21573">MMLKDISFNERGLLMKIVGIIGNNASKSHNRMLLEHMAERYGAENEFVLAEIKDIPLFNADFMGQDVPASVNELADLIESADGVVISTAEYDHAITAALKSVLEWLSSVRKPFQGKPILIVGASLGALGSVRAQDNLRNILTSPGLYAKVFPGAEFLVDRAGQKFDEDGKFTDQGSIEFLDMLFNQYLDFIAEQKA</sequence>
<dbReference type="GO" id="GO:0005829">
    <property type="term" value="C:cytosol"/>
    <property type="evidence" value="ECO:0007669"/>
    <property type="project" value="TreeGrafter"/>
</dbReference>
<dbReference type="InterPro" id="IPR029039">
    <property type="entry name" value="Flavoprotein-like_sf"/>
</dbReference>
<dbReference type="STRING" id="87541.AWM71_07530"/>
<dbReference type="PANTHER" id="PTHR30543">
    <property type="entry name" value="CHROMATE REDUCTASE"/>
    <property type="match status" value="1"/>
</dbReference>
<dbReference type="SUPFAM" id="SSF52218">
    <property type="entry name" value="Flavoproteins"/>
    <property type="match status" value="1"/>
</dbReference>
<dbReference type="AlphaFoldDB" id="A0A133XS30"/>
<gene>
    <name evidence="2" type="ORF">HMPREF3187_01639</name>
</gene>
<feature type="domain" description="NADPH-dependent FMN reductase-like" evidence="1">
    <location>
        <begin position="15"/>
        <end position="161"/>
    </location>
</feature>
<reference evidence="2 3" key="1">
    <citation type="submission" date="2016-01" db="EMBL/GenBank/DDBJ databases">
        <authorList>
            <person name="Oliw E.H."/>
        </authorList>
    </citation>
    <scope>NUCLEOTIDE SEQUENCE [LARGE SCALE GENOMIC DNA]</scope>
    <source>
        <strain evidence="2 3">KA00635</strain>
    </source>
</reference>